<keyword evidence="3" id="KW-1185">Reference proteome</keyword>
<organism evidence="2 3">
    <name type="scientific">Salibacterium qingdaonense</name>
    <dbReference type="NCBI Taxonomy" id="266892"/>
    <lineage>
        <taxon>Bacteria</taxon>
        <taxon>Bacillati</taxon>
        <taxon>Bacillota</taxon>
        <taxon>Bacilli</taxon>
        <taxon>Bacillales</taxon>
        <taxon>Bacillaceae</taxon>
    </lineage>
</organism>
<dbReference type="RefSeq" id="WP_090929154.1">
    <property type="nucleotide sequence ID" value="NZ_FOTY01000062.1"/>
</dbReference>
<proteinExistence type="predicted"/>
<accession>A0A1I4R4I4</accession>
<dbReference type="AlphaFoldDB" id="A0A1I4R4I4"/>
<feature type="signal peptide" evidence="1">
    <location>
        <begin position="1"/>
        <end position="29"/>
    </location>
</feature>
<dbReference type="Proteomes" id="UP000199668">
    <property type="component" value="Unassembled WGS sequence"/>
</dbReference>
<evidence type="ECO:0000256" key="1">
    <source>
        <dbReference type="SAM" id="SignalP"/>
    </source>
</evidence>
<reference evidence="2 3" key="1">
    <citation type="submission" date="2016-10" db="EMBL/GenBank/DDBJ databases">
        <authorList>
            <person name="de Groot N.N."/>
        </authorList>
    </citation>
    <scope>NUCLEOTIDE SEQUENCE [LARGE SCALE GENOMIC DNA]</scope>
    <source>
        <strain evidence="2 3">CGMCC 1.6134</strain>
    </source>
</reference>
<keyword evidence="1" id="KW-0732">Signal</keyword>
<name>A0A1I4R4I4_9BACI</name>
<sequence length="251" mass="27781">MKKIMQKLPLCFISLIVTFSFSVPASVSAQSNNDQTSNNNIVLNMTDKNSWEYTEVKDGEKYKIVEEVEPESYEVQSKIYKKDDQGNYKLEIKQTSRINEIQSKQIIKSMEDGKTKTETVDLGTPAKNNTNVNERSDDISVYADELTPWKYTGTNEGDYDVPVDATAGTVASGLAYLIGGWPGMLIGAGTAIVAASIDQAYARWTTWHKNPVGTTILAGIKKKAKIYETSAKVELLEEKTDVDCAEGYDCS</sequence>
<feature type="chain" id="PRO_5011453392" evidence="1">
    <location>
        <begin position="30"/>
        <end position="251"/>
    </location>
</feature>
<evidence type="ECO:0000313" key="2">
    <source>
        <dbReference type="EMBL" id="SFM47159.1"/>
    </source>
</evidence>
<dbReference type="OrthoDB" id="2968398at2"/>
<evidence type="ECO:0000313" key="3">
    <source>
        <dbReference type="Proteomes" id="UP000199668"/>
    </source>
</evidence>
<gene>
    <name evidence="2" type="ORF">SAMN04488054_1622</name>
</gene>
<protein>
    <submittedName>
        <fullName evidence="2">Uncharacterized protein</fullName>
    </submittedName>
</protein>
<dbReference type="EMBL" id="FOTY01000062">
    <property type="protein sequence ID" value="SFM47159.1"/>
    <property type="molecule type" value="Genomic_DNA"/>
</dbReference>